<feature type="region of interest" description="Disordered" evidence="3">
    <location>
        <begin position="43"/>
        <end position="75"/>
    </location>
</feature>
<dbReference type="PANTHER" id="PTHR12537:SF12">
    <property type="entry name" value="MATERNAL PROTEIN PUMILIO"/>
    <property type="match status" value="1"/>
</dbReference>
<dbReference type="InterPro" id="IPR011989">
    <property type="entry name" value="ARM-like"/>
</dbReference>
<proteinExistence type="predicted"/>
<feature type="repeat" description="Pumilio" evidence="2">
    <location>
        <begin position="147"/>
        <end position="188"/>
    </location>
</feature>
<name>A0ABP0K279_9DINO</name>
<dbReference type="Gene3D" id="1.25.10.10">
    <property type="entry name" value="Leucine-rich Repeat Variant"/>
    <property type="match status" value="2"/>
</dbReference>
<feature type="chain" id="PRO_5046609837" description="PUM-HD domain-containing protein" evidence="4">
    <location>
        <begin position="29"/>
        <end position="333"/>
    </location>
</feature>
<reference evidence="6 7" key="1">
    <citation type="submission" date="2024-02" db="EMBL/GenBank/DDBJ databases">
        <authorList>
            <person name="Chen Y."/>
            <person name="Shah S."/>
            <person name="Dougan E. K."/>
            <person name="Thang M."/>
            <person name="Chan C."/>
        </authorList>
    </citation>
    <scope>NUCLEOTIDE SEQUENCE [LARGE SCALE GENOMIC DNA]</scope>
</reference>
<dbReference type="EMBL" id="CAXAMN010007224">
    <property type="protein sequence ID" value="CAK9020864.1"/>
    <property type="molecule type" value="Genomic_DNA"/>
</dbReference>
<evidence type="ECO:0000259" key="5">
    <source>
        <dbReference type="PROSITE" id="PS50303"/>
    </source>
</evidence>
<sequence>MSMSMMPMMAVPAQVVGFHQALVVPVAAVIVNLHASSCVTPCSTQSSASEGSISRQNSTSAASEQGTSDTSSEGPIRGRVWCMSQRRNSCRFVQASLETCSDAERFALALELQGHVWAAAKSACANYVLQKFIQLLRPKDCQFIIDELMTNPADVPNLARHEYGCRILQRLLEHCQAQMEGLVKLLLEDARALMCHSYGTYVMQQIFDFGTNVQRQQLGEGFFGALGAMGKDPNATQVLQKALVHAPQRVALARSLVNQLAEMARGRHSHHTALMALKLLPSQDLAKANALLARKLQKLWANRYGRLVVKSIPMLHDQCVGITKREAASSFDA</sequence>
<keyword evidence="4" id="KW-0732">Signal</keyword>
<dbReference type="InterPro" id="IPR001313">
    <property type="entry name" value="Pumilio_RNA-bd_rpt"/>
</dbReference>
<evidence type="ECO:0000313" key="6">
    <source>
        <dbReference type="EMBL" id="CAK9020864.1"/>
    </source>
</evidence>
<dbReference type="PANTHER" id="PTHR12537">
    <property type="entry name" value="RNA BINDING PROTEIN PUMILIO-RELATED"/>
    <property type="match status" value="1"/>
</dbReference>
<evidence type="ECO:0000256" key="4">
    <source>
        <dbReference type="SAM" id="SignalP"/>
    </source>
</evidence>
<dbReference type="InterPro" id="IPR033133">
    <property type="entry name" value="PUM-HD"/>
</dbReference>
<feature type="signal peptide" evidence="4">
    <location>
        <begin position="1"/>
        <end position="28"/>
    </location>
</feature>
<dbReference type="PROSITE" id="PS50302">
    <property type="entry name" value="PUM"/>
    <property type="match status" value="1"/>
</dbReference>
<evidence type="ECO:0000256" key="3">
    <source>
        <dbReference type="SAM" id="MobiDB-lite"/>
    </source>
</evidence>
<dbReference type="SUPFAM" id="SSF48371">
    <property type="entry name" value="ARM repeat"/>
    <property type="match status" value="1"/>
</dbReference>
<dbReference type="PROSITE" id="PS50303">
    <property type="entry name" value="PUM_HD"/>
    <property type="match status" value="1"/>
</dbReference>
<accession>A0ABP0K279</accession>
<dbReference type="InterPro" id="IPR016024">
    <property type="entry name" value="ARM-type_fold"/>
</dbReference>
<keyword evidence="7" id="KW-1185">Reference proteome</keyword>
<gene>
    <name evidence="6" type="ORF">CCMP2556_LOCUS14219</name>
</gene>
<keyword evidence="1" id="KW-0677">Repeat</keyword>
<dbReference type="Proteomes" id="UP001642484">
    <property type="component" value="Unassembled WGS sequence"/>
</dbReference>
<comment type="caution">
    <text evidence="6">The sequence shown here is derived from an EMBL/GenBank/DDBJ whole genome shotgun (WGS) entry which is preliminary data.</text>
</comment>
<evidence type="ECO:0000256" key="2">
    <source>
        <dbReference type="PROSITE-ProRule" id="PRU00317"/>
    </source>
</evidence>
<evidence type="ECO:0000256" key="1">
    <source>
        <dbReference type="ARBA" id="ARBA00022737"/>
    </source>
</evidence>
<protein>
    <recommendedName>
        <fullName evidence="5">PUM-HD domain-containing protein</fullName>
    </recommendedName>
</protein>
<organism evidence="6 7">
    <name type="scientific">Durusdinium trenchii</name>
    <dbReference type="NCBI Taxonomy" id="1381693"/>
    <lineage>
        <taxon>Eukaryota</taxon>
        <taxon>Sar</taxon>
        <taxon>Alveolata</taxon>
        <taxon>Dinophyceae</taxon>
        <taxon>Suessiales</taxon>
        <taxon>Symbiodiniaceae</taxon>
        <taxon>Durusdinium</taxon>
    </lineage>
</organism>
<evidence type="ECO:0000313" key="7">
    <source>
        <dbReference type="Proteomes" id="UP001642484"/>
    </source>
</evidence>
<dbReference type="SMART" id="SM00025">
    <property type="entry name" value="Pumilio"/>
    <property type="match status" value="5"/>
</dbReference>
<dbReference type="Pfam" id="PF00806">
    <property type="entry name" value="PUF"/>
    <property type="match status" value="5"/>
</dbReference>
<feature type="domain" description="PUM-HD" evidence="5">
    <location>
        <begin position="1"/>
        <end position="316"/>
    </location>
</feature>
<feature type="compositionally biased region" description="Polar residues" evidence="3">
    <location>
        <begin position="43"/>
        <end position="73"/>
    </location>
</feature>